<protein>
    <submittedName>
        <fullName evidence="1">Class I SAM-dependent methyltransferase</fullName>
    </submittedName>
</protein>
<comment type="caution">
    <text evidence="1">The sequence shown here is derived from an EMBL/GenBank/DDBJ whole genome shotgun (WGS) entry which is preliminary data.</text>
</comment>
<keyword evidence="2" id="KW-1185">Reference proteome</keyword>
<organism evidence="1 2">
    <name type="scientific">Marinicrinis sediminis</name>
    <dbReference type="NCBI Taxonomy" id="1652465"/>
    <lineage>
        <taxon>Bacteria</taxon>
        <taxon>Bacillati</taxon>
        <taxon>Bacillota</taxon>
        <taxon>Bacilli</taxon>
        <taxon>Bacillales</taxon>
        <taxon>Paenibacillaceae</taxon>
    </lineage>
</organism>
<proteinExistence type="predicted"/>
<name>A0ABW5RDM3_9BACL</name>
<dbReference type="SUPFAM" id="SSF53335">
    <property type="entry name" value="S-adenosyl-L-methionine-dependent methyltransferases"/>
    <property type="match status" value="1"/>
</dbReference>
<dbReference type="CDD" id="cd02440">
    <property type="entry name" value="AdoMet_MTases"/>
    <property type="match status" value="1"/>
</dbReference>
<reference evidence="2" key="1">
    <citation type="journal article" date="2019" name="Int. J. Syst. Evol. Microbiol.">
        <title>The Global Catalogue of Microorganisms (GCM) 10K type strain sequencing project: providing services to taxonomists for standard genome sequencing and annotation.</title>
        <authorList>
            <consortium name="The Broad Institute Genomics Platform"/>
            <consortium name="The Broad Institute Genome Sequencing Center for Infectious Disease"/>
            <person name="Wu L."/>
            <person name="Ma J."/>
        </authorList>
    </citation>
    <scope>NUCLEOTIDE SEQUENCE [LARGE SCALE GENOMIC DNA]</scope>
    <source>
        <strain evidence="2">KCTC 33676</strain>
    </source>
</reference>
<keyword evidence="1" id="KW-0489">Methyltransferase</keyword>
<dbReference type="InterPro" id="IPR029063">
    <property type="entry name" value="SAM-dependent_MTases_sf"/>
</dbReference>
<dbReference type="Gene3D" id="3.40.50.150">
    <property type="entry name" value="Vaccinia Virus protein VP39"/>
    <property type="match status" value="1"/>
</dbReference>
<dbReference type="Proteomes" id="UP001597497">
    <property type="component" value="Unassembled WGS sequence"/>
</dbReference>
<dbReference type="Pfam" id="PF13489">
    <property type="entry name" value="Methyltransf_23"/>
    <property type="match status" value="1"/>
</dbReference>
<dbReference type="RefSeq" id="WP_379930737.1">
    <property type="nucleotide sequence ID" value="NZ_JBHUMM010000043.1"/>
</dbReference>
<keyword evidence="1" id="KW-0808">Transferase</keyword>
<gene>
    <name evidence="1" type="ORF">ACFSUC_16530</name>
</gene>
<evidence type="ECO:0000313" key="2">
    <source>
        <dbReference type="Proteomes" id="UP001597497"/>
    </source>
</evidence>
<accession>A0ABW5RDM3</accession>
<dbReference type="GO" id="GO:0032259">
    <property type="term" value="P:methylation"/>
    <property type="evidence" value="ECO:0007669"/>
    <property type="project" value="UniProtKB-KW"/>
</dbReference>
<sequence>METTNAERFDRMLKLTTSLLFEKERSFFRCDETSRKPKRLVEIGSGNGYYLSQLVKDRPNATATGLEMSEALYPYTLPYVHDRLQFIQTTYESYQPEAPFDTVLCRLVIDHLASRSHLYQWIRRHTTPQASLWIIDIEDIACHAFDALPAYSALFVRERRRIRPGGLFSLKQRLRAELMEVGFVEEEQMSYDLTHHHPDQKQQLYTYLRLSAQLMHDNQAQLDKIEQELQEWLTDVHSTLSIPMFAMQWRRRN</sequence>
<dbReference type="EMBL" id="JBHUMM010000043">
    <property type="protein sequence ID" value="MFD2673180.1"/>
    <property type="molecule type" value="Genomic_DNA"/>
</dbReference>
<dbReference type="GO" id="GO:0008168">
    <property type="term" value="F:methyltransferase activity"/>
    <property type="evidence" value="ECO:0007669"/>
    <property type="project" value="UniProtKB-KW"/>
</dbReference>
<evidence type="ECO:0000313" key="1">
    <source>
        <dbReference type="EMBL" id="MFD2673180.1"/>
    </source>
</evidence>